<evidence type="ECO:0000313" key="14">
    <source>
        <dbReference type="Proteomes" id="UP000228947"/>
    </source>
</evidence>
<accession>A0A2M8Q0H0</accession>
<evidence type="ECO:0000256" key="4">
    <source>
        <dbReference type="ARBA" id="ARBA00019114"/>
    </source>
</evidence>
<dbReference type="GO" id="GO:0005737">
    <property type="term" value="C:cytoplasm"/>
    <property type="evidence" value="ECO:0007669"/>
    <property type="project" value="UniProtKB-SubCell"/>
</dbReference>
<dbReference type="GO" id="GO:0006260">
    <property type="term" value="P:DNA replication"/>
    <property type="evidence" value="ECO:0007669"/>
    <property type="project" value="UniProtKB-KW"/>
</dbReference>
<dbReference type="GO" id="GO:0003887">
    <property type="term" value="F:DNA-directed DNA polymerase activity"/>
    <property type="evidence" value="ECO:0007669"/>
    <property type="project" value="UniProtKB-KW"/>
</dbReference>
<dbReference type="PANTHER" id="PTHR32294:SF0">
    <property type="entry name" value="DNA POLYMERASE III SUBUNIT ALPHA"/>
    <property type="match status" value="1"/>
</dbReference>
<keyword evidence="5" id="KW-0808">Transferase</keyword>
<organism evidence="13 14">
    <name type="scientific">Candidatus Thermofonsia Clade 1 bacterium</name>
    <dbReference type="NCBI Taxonomy" id="2364210"/>
    <lineage>
        <taxon>Bacteria</taxon>
        <taxon>Bacillati</taxon>
        <taxon>Chloroflexota</taxon>
        <taxon>Candidatus Thermofontia</taxon>
        <taxon>Candidatus Thermofonsia Clade 1</taxon>
    </lineage>
</organism>
<comment type="similarity">
    <text evidence="2">Belongs to the DNA polymerase type-C family. DnaE subfamily.</text>
</comment>
<dbReference type="Proteomes" id="UP000229681">
    <property type="component" value="Unassembled WGS sequence"/>
</dbReference>
<dbReference type="Pfam" id="PF01336">
    <property type="entry name" value="tRNA_anti-codon"/>
    <property type="match status" value="1"/>
</dbReference>
<dbReference type="Pfam" id="PF02811">
    <property type="entry name" value="PHP"/>
    <property type="match status" value="1"/>
</dbReference>
<keyword evidence="7" id="KW-0235">DNA replication</keyword>
<dbReference type="Pfam" id="PF14579">
    <property type="entry name" value="HHH_6"/>
    <property type="match status" value="1"/>
</dbReference>
<dbReference type="InterPro" id="IPR004365">
    <property type="entry name" value="NA-bd_OB_tRNA"/>
</dbReference>
<dbReference type="EMBL" id="PGTM01000087">
    <property type="protein sequence ID" value="PJF36015.1"/>
    <property type="molecule type" value="Genomic_DNA"/>
</dbReference>
<name>A0A2M8Q0H0_9CHLR</name>
<dbReference type="InterPro" id="IPR041931">
    <property type="entry name" value="DNA_pol3_alpha_thumb_dom"/>
</dbReference>
<evidence type="ECO:0000256" key="3">
    <source>
        <dbReference type="ARBA" id="ARBA00012417"/>
    </source>
</evidence>
<evidence type="ECO:0000256" key="2">
    <source>
        <dbReference type="ARBA" id="ARBA00009496"/>
    </source>
</evidence>
<dbReference type="SMART" id="SM00481">
    <property type="entry name" value="POLIIIAc"/>
    <property type="match status" value="1"/>
</dbReference>
<comment type="subcellular location">
    <subcellularLocation>
        <location evidence="1">Cytoplasm</location>
    </subcellularLocation>
</comment>
<evidence type="ECO:0000256" key="6">
    <source>
        <dbReference type="ARBA" id="ARBA00022695"/>
    </source>
</evidence>
<evidence type="ECO:0000256" key="5">
    <source>
        <dbReference type="ARBA" id="ARBA00022679"/>
    </source>
</evidence>
<dbReference type="InterPro" id="IPR011708">
    <property type="entry name" value="DNA_pol3_alpha_NTPase_dom"/>
</dbReference>
<evidence type="ECO:0000256" key="8">
    <source>
        <dbReference type="ARBA" id="ARBA00022932"/>
    </source>
</evidence>
<dbReference type="InterPro" id="IPR003141">
    <property type="entry name" value="Pol/His_phosphatase_N"/>
</dbReference>
<dbReference type="EMBL" id="PGTL01000002">
    <property type="protein sequence ID" value="PJF43278.1"/>
    <property type="molecule type" value="Genomic_DNA"/>
</dbReference>
<dbReference type="NCBIfam" id="TIGR00594">
    <property type="entry name" value="polc"/>
    <property type="match status" value="1"/>
</dbReference>
<feature type="domain" description="Polymerase/histidinol phosphatase N-terminal" evidence="11">
    <location>
        <begin position="26"/>
        <end position="93"/>
    </location>
</feature>
<comment type="caution">
    <text evidence="13">The sequence shown here is derived from an EMBL/GenBank/DDBJ whole genome shotgun (WGS) entry which is preliminary data.</text>
</comment>
<keyword evidence="8" id="KW-0239">DNA-directed DNA polymerase</keyword>
<evidence type="ECO:0000256" key="1">
    <source>
        <dbReference type="ARBA" id="ARBA00004496"/>
    </source>
</evidence>
<dbReference type="InterPro" id="IPR016195">
    <property type="entry name" value="Pol/histidinol_Pase-like"/>
</dbReference>
<dbReference type="Gene3D" id="1.10.150.870">
    <property type="match status" value="1"/>
</dbReference>
<gene>
    <name evidence="12" type="ORF">CUN49_07635</name>
    <name evidence="13" type="ORF">CUN50_00845</name>
</gene>
<dbReference type="Gene3D" id="1.10.10.1600">
    <property type="entry name" value="Bacterial DNA polymerase III alpha subunit, thumb domain"/>
    <property type="match status" value="1"/>
</dbReference>
<feature type="region of interest" description="Disordered" evidence="10">
    <location>
        <begin position="1302"/>
        <end position="1321"/>
    </location>
</feature>
<keyword evidence="6" id="KW-0548">Nucleotidyltransferase</keyword>
<feature type="compositionally biased region" description="Low complexity" evidence="10">
    <location>
        <begin position="1302"/>
        <end position="1311"/>
    </location>
</feature>
<evidence type="ECO:0000259" key="11">
    <source>
        <dbReference type="SMART" id="SM00481"/>
    </source>
</evidence>
<reference evidence="14 15" key="1">
    <citation type="submission" date="2017-11" db="EMBL/GenBank/DDBJ databases">
        <title>Evolution of Phototrophy in the Chloroflexi Phylum Driven by Horizontal Gene Transfer.</title>
        <authorList>
            <person name="Ward L.M."/>
            <person name="Hemp J."/>
            <person name="Shih P.M."/>
            <person name="Mcglynn S.E."/>
            <person name="Fischer W."/>
        </authorList>
    </citation>
    <scope>NUCLEOTIDE SEQUENCE [LARGE SCALE GENOMIC DNA]</scope>
    <source>
        <strain evidence="13">CP1_1M</strain>
        <strain evidence="12">JP3_13</strain>
    </source>
</reference>
<dbReference type="GO" id="GO:0003676">
    <property type="term" value="F:nucleic acid binding"/>
    <property type="evidence" value="ECO:0007669"/>
    <property type="project" value="InterPro"/>
</dbReference>
<dbReference type="InterPro" id="IPR004805">
    <property type="entry name" value="DnaE2/DnaE/PolC"/>
</dbReference>
<dbReference type="EC" id="2.7.7.7" evidence="3"/>
<dbReference type="SUPFAM" id="SSF89550">
    <property type="entry name" value="PHP domain-like"/>
    <property type="match status" value="1"/>
</dbReference>
<sequence length="1321" mass="148587">MCQPMDASGSASPAPEPTPEAIQDFVHLHVHTEYSLLDGLSKIDKLVKRAQALNMRALAITDHGTMFGVISFYNACKAAGIKPIIGVEAYLAKQDMRVHDPSEKSPYHLLLLARNRKGYQNLLKIATAAQLEGFYNRPRIDKDFLAAHAEGLICTSGCLAAEIPRMVSEGREDEARRTIGWYQDVFGKENFFLELQHHAIPELETINRWLVANRDYANVPLLATNDVHYVLQGDAEAHDTLLCIQTGTQKKDAKRLRMSDPSYYLRSGAEMWQLFGTDEIVKTALLNTLLVAEMCEHLHLEREEYHLPNFPVPEGYVPQTYLHHLAEQGLRWRYGAEAERAEIKARLAYELEVIHDLKFDNYFLIVWDLCQYARHANIWWNVRGSAAGSLVAYALGITSIDPLQNALIFERFLNPGRKNMPDIDIDFPDDRRAEMIAYVRDKYGSDRVAAIITFGTLKARAAIKDVGRVLGVDSQVVSQLTALVPNIPSKPVTLAECLSDDPDKAVPALKERYNNNAQIRELLETAMTVEGVARNAGTHAAGIIITPEPLVEYLPLHRPMGESPVDRITQFSMEVCESIGLLKIDFLGLATLSVMRRACELIEEHHGVHFTMENIPYRPDPNDPEQAQRVAKLFELISNGETTGVFQLESSGMKKMLVSMKPKNFEHIVAAIALYRPGPMELIPTYIRRMHGQEPVSYHHEKLEPILSETYGICVYQEQIQQIASELFGYTLSDADLMRRAISKKKKKDLEEHRDKFIQRGPERGVSVEVAERIFADIEYFASYGFNKAHAADYAVLTCQTAYLKAHYPVEYYTALLSVQRHNSNDVALFIADCRRHDIPILPPDVNASANDFVIETTPDGKRGIRFGLSAIKNVGERAVAQILEARKSGRFNSLLDFSRRVDLRSIGKRALENLAKVGAFDSLVDGGREVAVAAVERMYAYSEWYHRMAESSQSSLFSDDAIDRGFDLPQLEEPTEPEAIKRRLRERWQAEKELIGVYVSTHPLGKMPKDLEHLSNFIYVKDLAQDADELNGQPVTMTGMVESLRTMTTKAGDSMAIVRFEDMTGAIDGVFFPRTWKKYADQIKPEEVFILRGKIDLSRGDPQIIIESITQDFAVAVPKESALAPSAPIHSALSHQAVASVPPEASEPTEEVATAQPYSADAFEDGFPPLDLSTLEPPDETPYYGDVDIDDYDVPQQLSTPLSLNGDARSAPIRKRSKPAKPRQIIITLELSQDVDLERRRVNWLREQVRSYPGVDQCDVRLLYPDGKRVRLRFREKTCYDSLEPILWESAGAKEIKVLPLAPQEPLQQPNGAAERAERG</sequence>
<evidence type="ECO:0000313" key="12">
    <source>
        <dbReference type="EMBL" id="PJF36015.1"/>
    </source>
</evidence>
<dbReference type="PANTHER" id="PTHR32294">
    <property type="entry name" value="DNA POLYMERASE III SUBUNIT ALPHA"/>
    <property type="match status" value="1"/>
</dbReference>
<evidence type="ECO:0000256" key="10">
    <source>
        <dbReference type="SAM" id="MobiDB-lite"/>
    </source>
</evidence>
<dbReference type="Proteomes" id="UP000228947">
    <property type="component" value="Unassembled WGS sequence"/>
</dbReference>
<proteinExistence type="inferred from homology"/>
<evidence type="ECO:0000313" key="15">
    <source>
        <dbReference type="Proteomes" id="UP000229681"/>
    </source>
</evidence>
<dbReference type="InterPro" id="IPR004013">
    <property type="entry name" value="PHP_dom"/>
</dbReference>
<dbReference type="NCBIfam" id="NF004226">
    <property type="entry name" value="PRK05673.1"/>
    <property type="match status" value="1"/>
</dbReference>
<dbReference type="CDD" id="cd04485">
    <property type="entry name" value="DnaE_OBF"/>
    <property type="match status" value="1"/>
</dbReference>
<dbReference type="InterPro" id="IPR040982">
    <property type="entry name" value="DNA_pol3_finger"/>
</dbReference>
<dbReference type="InterPro" id="IPR029460">
    <property type="entry name" value="DNAPol_HHH"/>
</dbReference>
<dbReference type="Pfam" id="PF17657">
    <property type="entry name" value="DNA_pol3_finger"/>
    <property type="match status" value="1"/>
</dbReference>
<dbReference type="Pfam" id="PF07733">
    <property type="entry name" value="DNA_pol3_alpha"/>
    <property type="match status" value="1"/>
</dbReference>
<accession>A0A2M8PEP5</accession>
<comment type="catalytic activity">
    <reaction evidence="9">
        <text>DNA(n) + a 2'-deoxyribonucleoside 5'-triphosphate = DNA(n+1) + diphosphate</text>
        <dbReference type="Rhea" id="RHEA:22508"/>
        <dbReference type="Rhea" id="RHEA-COMP:17339"/>
        <dbReference type="Rhea" id="RHEA-COMP:17340"/>
        <dbReference type="ChEBI" id="CHEBI:33019"/>
        <dbReference type="ChEBI" id="CHEBI:61560"/>
        <dbReference type="ChEBI" id="CHEBI:173112"/>
        <dbReference type="EC" id="2.7.7.7"/>
    </reaction>
</comment>
<protein>
    <recommendedName>
        <fullName evidence="4">DNA polymerase III subunit alpha</fullName>
        <ecNumber evidence="3">2.7.7.7</ecNumber>
    </recommendedName>
</protein>
<dbReference type="GO" id="GO:0008408">
    <property type="term" value="F:3'-5' exonuclease activity"/>
    <property type="evidence" value="ECO:0007669"/>
    <property type="project" value="InterPro"/>
</dbReference>
<dbReference type="CDD" id="cd12113">
    <property type="entry name" value="PHP_PolIIIA_DnaE3"/>
    <property type="match status" value="1"/>
</dbReference>
<dbReference type="SUPFAM" id="SSF160975">
    <property type="entry name" value="AF1531-like"/>
    <property type="match status" value="1"/>
</dbReference>
<evidence type="ECO:0000256" key="7">
    <source>
        <dbReference type="ARBA" id="ARBA00022705"/>
    </source>
</evidence>
<feature type="region of interest" description="Disordered" evidence="10">
    <location>
        <begin position="1167"/>
        <end position="1220"/>
    </location>
</feature>
<evidence type="ECO:0000313" key="13">
    <source>
        <dbReference type="EMBL" id="PJF43278.1"/>
    </source>
</evidence>
<dbReference type="Gene3D" id="3.20.20.140">
    <property type="entry name" value="Metal-dependent hydrolases"/>
    <property type="match status" value="1"/>
</dbReference>
<evidence type="ECO:0000256" key="9">
    <source>
        <dbReference type="ARBA" id="ARBA00049244"/>
    </source>
</evidence>